<evidence type="ECO:0000313" key="6">
    <source>
        <dbReference type="Proteomes" id="UP000479190"/>
    </source>
</evidence>
<name>A0A6H5IX64_9HYME</name>
<evidence type="ECO:0000256" key="4">
    <source>
        <dbReference type="SAM" id="MobiDB-lite"/>
    </source>
</evidence>
<feature type="compositionally biased region" description="Acidic residues" evidence="4">
    <location>
        <begin position="61"/>
        <end position="97"/>
    </location>
</feature>
<keyword evidence="6" id="KW-1185">Reference proteome</keyword>
<organism evidence="5 6">
    <name type="scientific">Trichogramma brassicae</name>
    <dbReference type="NCBI Taxonomy" id="86971"/>
    <lineage>
        <taxon>Eukaryota</taxon>
        <taxon>Metazoa</taxon>
        <taxon>Ecdysozoa</taxon>
        <taxon>Arthropoda</taxon>
        <taxon>Hexapoda</taxon>
        <taxon>Insecta</taxon>
        <taxon>Pterygota</taxon>
        <taxon>Neoptera</taxon>
        <taxon>Endopterygota</taxon>
        <taxon>Hymenoptera</taxon>
        <taxon>Apocrita</taxon>
        <taxon>Proctotrupomorpha</taxon>
        <taxon>Chalcidoidea</taxon>
        <taxon>Trichogrammatidae</taxon>
        <taxon>Trichogramma</taxon>
    </lineage>
</organism>
<sequence length="566" mass="65902">MSSSDYNTDEMYINISDDDDESDEDGKSEEDGEGYSSYVSNEEESNKSDEYEGRDGSVEGDGSDDDDESNESYEDSDSEDDDDSDESGEYESEDENMLTELENLGEEIDWGIEKERNKLLRLMCYRKFRVSNIRLIFRPEQIEYLLMDCINYWGAGKCNNKRALFIEFVARTGYRNQPELNNDGKPILHLTTAVHLAARHGHWDLISVLFEIYDRFDVNYTDEFGLTHFHVACMSGRCKVVEKFLELGQEPNGLAGKHRKSFGHPPLHLALARNQRQVFELLLRIGACPNLTDEDGFTALHIICKRIYDCDFVDLFFKINDDRHQSVWVDAKDKFGLTPLQWAVKNFLPHVVDVLLDRGADLSSVDLRTWRNSADRFESTNEVSFNLKLRLASGALAILESLEKRGYKLDRSEATMIMTLFSTEGLFEKSMDFDERWFDDEKFTTEAKKIMIDSRLSFYDLIRLPPEEATKRVTYQELFKFASMDEFWKLTEIQSEACVAYLCEILTRDFRRRWLHRTSSDRTMRKMITAAAMSMAPYSAKQKQKTMLCRKKFNFFTSKKSRRDYI</sequence>
<dbReference type="EMBL" id="CADCXV010001140">
    <property type="protein sequence ID" value="CAB0041949.1"/>
    <property type="molecule type" value="Genomic_DNA"/>
</dbReference>
<evidence type="ECO:0000256" key="2">
    <source>
        <dbReference type="ARBA" id="ARBA00023043"/>
    </source>
</evidence>
<dbReference type="Proteomes" id="UP000479190">
    <property type="component" value="Unassembled WGS sequence"/>
</dbReference>
<keyword evidence="1" id="KW-0677">Repeat</keyword>
<reference evidence="5 6" key="1">
    <citation type="submission" date="2020-02" db="EMBL/GenBank/DDBJ databases">
        <authorList>
            <person name="Ferguson B K."/>
        </authorList>
    </citation>
    <scope>NUCLEOTIDE SEQUENCE [LARGE SCALE GENOMIC DNA]</scope>
</reference>
<dbReference type="SMART" id="SM00248">
    <property type="entry name" value="ANK"/>
    <property type="match status" value="5"/>
</dbReference>
<feature type="region of interest" description="Disordered" evidence="4">
    <location>
        <begin position="1"/>
        <end position="97"/>
    </location>
</feature>
<gene>
    <name evidence="5" type="ORF">TBRA_LOCUS13593</name>
</gene>
<feature type="compositionally biased region" description="Basic and acidic residues" evidence="4">
    <location>
        <begin position="44"/>
        <end position="57"/>
    </location>
</feature>
<dbReference type="InterPro" id="IPR051637">
    <property type="entry name" value="Ank_repeat_dom-contain_49"/>
</dbReference>
<evidence type="ECO:0000256" key="1">
    <source>
        <dbReference type="ARBA" id="ARBA00022737"/>
    </source>
</evidence>
<dbReference type="InterPro" id="IPR036770">
    <property type="entry name" value="Ankyrin_rpt-contain_sf"/>
</dbReference>
<evidence type="ECO:0000313" key="5">
    <source>
        <dbReference type="EMBL" id="CAB0041949.1"/>
    </source>
</evidence>
<dbReference type="PROSITE" id="PS50297">
    <property type="entry name" value="ANK_REP_REGION"/>
    <property type="match status" value="2"/>
</dbReference>
<feature type="compositionally biased region" description="Acidic residues" evidence="4">
    <location>
        <begin position="16"/>
        <end position="33"/>
    </location>
</feature>
<dbReference type="PROSITE" id="PS50088">
    <property type="entry name" value="ANK_REPEAT"/>
    <property type="match status" value="2"/>
</dbReference>
<keyword evidence="2 3" id="KW-0040">ANK repeat</keyword>
<feature type="repeat" description="ANK" evidence="3">
    <location>
        <begin position="262"/>
        <end position="294"/>
    </location>
</feature>
<dbReference type="Pfam" id="PF12796">
    <property type="entry name" value="Ank_2"/>
    <property type="match status" value="2"/>
</dbReference>
<protein>
    <submittedName>
        <fullName evidence="5">Uncharacterized protein</fullName>
    </submittedName>
</protein>
<evidence type="ECO:0000256" key="3">
    <source>
        <dbReference type="PROSITE-ProRule" id="PRU00023"/>
    </source>
</evidence>
<feature type="repeat" description="ANK" evidence="3">
    <location>
        <begin position="335"/>
        <end position="367"/>
    </location>
</feature>
<dbReference type="PANTHER" id="PTHR24180:SF54">
    <property type="entry name" value="ANKYRIN-3-LIKE ISOFORM X1"/>
    <property type="match status" value="1"/>
</dbReference>
<dbReference type="OrthoDB" id="496981at2759"/>
<proteinExistence type="predicted"/>
<dbReference type="AlphaFoldDB" id="A0A6H5IX64"/>
<dbReference type="SUPFAM" id="SSF48403">
    <property type="entry name" value="Ankyrin repeat"/>
    <property type="match status" value="1"/>
</dbReference>
<dbReference type="PANTHER" id="PTHR24180">
    <property type="entry name" value="CYCLIN-DEPENDENT KINASE INHIBITOR 2C-RELATED"/>
    <property type="match status" value="1"/>
</dbReference>
<dbReference type="Gene3D" id="1.25.40.20">
    <property type="entry name" value="Ankyrin repeat-containing domain"/>
    <property type="match status" value="1"/>
</dbReference>
<dbReference type="InterPro" id="IPR002110">
    <property type="entry name" value="Ankyrin_rpt"/>
</dbReference>
<accession>A0A6H5IX64</accession>